<evidence type="ECO:0000313" key="3">
    <source>
        <dbReference type="Proteomes" id="UP001268542"/>
    </source>
</evidence>
<dbReference type="EMBL" id="JAVYII010000004">
    <property type="protein sequence ID" value="MDT9593357.1"/>
    <property type="molecule type" value="Genomic_DNA"/>
</dbReference>
<evidence type="ECO:0000259" key="1">
    <source>
        <dbReference type="Pfam" id="PF13349"/>
    </source>
</evidence>
<evidence type="ECO:0000313" key="2">
    <source>
        <dbReference type="EMBL" id="MDT9593357.1"/>
    </source>
</evidence>
<dbReference type="InterPro" id="IPR025164">
    <property type="entry name" value="Toastrack_DUF4097"/>
</dbReference>
<keyword evidence="3" id="KW-1185">Reference proteome</keyword>
<comment type="caution">
    <text evidence="2">The sequence shown here is derived from an EMBL/GenBank/DDBJ whole genome shotgun (WGS) entry which is preliminary data.</text>
</comment>
<reference evidence="2 3" key="1">
    <citation type="submission" date="2023-08" db="EMBL/GenBank/DDBJ databases">
        <title>Nocardioides seae sp. nov., a bacterium isolated from a soil.</title>
        <authorList>
            <person name="Wang X."/>
        </authorList>
    </citation>
    <scope>NUCLEOTIDE SEQUENCE [LARGE SCALE GENOMIC DNA]</scope>
    <source>
        <strain evidence="2 3">YZH12</strain>
    </source>
</reference>
<gene>
    <name evidence="2" type="ORF">RDV89_09785</name>
</gene>
<dbReference type="Pfam" id="PF13349">
    <property type="entry name" value="DUF4097"/>
    <property type="match status" value="1"/>
</dbReference>
<proteinExistence type="predicted"/>
<dbReference type="Proteomes" id="UP001268542">
    <property type="component" value="Unassembled WGS sequence"/>
</dbReference>
<organism evidence="2 3">
    <name type="scientific">Nocardioides imazamoxiresistens</name>
    <dbReference type="NCBI Taxonomy" id="3231893"/>
    <lineage>
        <taxon>Bacteria</taxon>
        <taxon>Bacillati</taxon>
        <taxon>Actinomycetota</taxon>
        <taxon>Actinomycetes</taxon>
        <taxon>Propionibacteriales</taxon>
        <taxon>Nocardioidaceae</taxon>
        <taxon>Nocardioides</taxon>
    </lineage>
</organism>
<dbReference type="Gene3D" id="2.160.20.120">
    <property type="match status" value="1"/>
</dbReference>
<sequence length="291" mass="28811">MSEHTFDTPGPLDVYVELGAGSLTLAASDTTTTTIALTGAGADDTTVELDGGDLRVLAPKSSGFLGRNREVHARLGVPAGSRLAARCGSASVSATGPLARTGIDTGSGDITVAETGVDSLLGAGSGDVTVAHASGRLEVAVGSGDVRVDAAAAELLVKTGSGDVRVGEVAGDLVVRTGSGDADLGVVAGASKVRTGSGTLRLRRAGGDVEFASGSGDAVVEHLPQGALTARTASGDVRCDVPSGTPVWTDVSTVSGRIDNQLEQLGAPAEGQPHVEVRATTVSGGVVLRHV</sequence>
<accession>A0ABU3PVU9</accession>
<protein>
    <submittedName>
        <fullName evidence="2">DUF4097 family beta strand repeat-containing protein</fullName>
    </submittedName>
</protein>
<name>A0ABU3PVU9_9ACTN</name>
<dbReference type="RefSeq" id="WP_315732835.1">
    <property type="nucleotide sequence ID" value="NZ_JAVYII010000004.1"/>
</dbReference>
<feature type="domain" description="DUF4097" evidence="1">
    <location>
        <begin position="137"/>
        <end position="286"/>
    </location>
</feature>